<feature type="compositionally biased region" description="Basic and acidic residues" evidence="1">
    <location>
        <begin position="62"/>
        <end position="77"/>
    </location>
</feature>
<sequence>MRAIAGPPAAPRRVDAEGCFLMWRLSPVAKGWVLVGKGPDAERVSAVSVGWATRPPALSPSSHEESRRTAPGRDCRRSVRTPRRLRELHFGRGRLKRRARRGPSNLCRLAELPDVAVFLSLAGRHRRVERDVGGYIVVPPGVFQMVFPEEEAACGVAVLALVASPD</sequence>
<evidence type="ECO:0000313" key="3">
    <source>
        <dbReference type="Proteomes" id="UP001586593"/>
    </source>
</evidence>
<evidence type="ECO:0000313" key="2">
    <source>
        <dbReference type="EMBL" id="KAL1854453.1"/>
    </source>
</evidence>
<proteinExistence type="predicted"/>
<reference evidence="2 3" key="1">
    <citation type="journal article" date="2024" name="Commun. Biol.">
        <title>Comparative genomic analysis of thermophilic fungi reveals convergent evolutionary adaptations and gene losses.</title>
        <authorList>
            <person name="Steindorff A.S."/>
            <person name="Aguilar-Pontes M.V."/>
            <person name="Robinson A.J."/>
            <person name="Andreopoulos B."/>
            <person name="LaButti K."/>
            <person name="Kuo A."/>
            <person name="Mondo S."/>
            <person name="Riley R."/>
            <person name="Otillar R."/>
            <person name="Haridas S."/>
            <person name="Lipzen A."/>
            <person name="Grimwood J."/>
            <person name="Schmutz J."/>
            <person name="Clum A."/>
            <person name="Reid I.D."/>
            <person name="Moisan M.C."/>
            <person name="Butler G."/>
            <person name="Nguyen T.T.M."/>
            <person name="Dewar K."/>
            <person name="Conant G."/>
            <person name="Drula E."/>
            <person name="Henrissat B."/>
            <person name="Hansel C."/>
            <person name="Singer S."/>
            <person name="Hutchinson M.I."/>
            <person name="de Vries R.P."/>
            <person name="Natvig D.O."/>
            <person name="Powell A.J."/>
            <person name="Tsang A."/>
            <person name="Grigoriev I.V."/>
        </authorList>
    </citation>
    <scope>NUCLEOTIDE SEQUENCE [LARGE SCALE GENOMIC DNA]</scope>
    <source>
        <strain evidence="2 3">ATCC 24622</strain>
    </source>
</reference>
<protein>
    <submittedName>
        <fullName evidence="2">Uncharacterized protein</fullName>
    </submittedName>
</protein>
<name>A0ABR3W6M4_9PEZI</name>
<dbReference type="Proteomes" id="UP001586593">
    <property type="component" value="Unassembled WGS sequence"/>
</dbReference>
<feature type="region of interest" description="Disordered" evidence="1">
    <location>
        <begin position="55"/>
        <end position="77"/>
    </location>
</feature>
<evidence type="ECO:0000256" key="1">
    <source>
        <dbReference type="SAM" id="MobiDB-lite"/>
    </source>
</evidence>
<keyword evidence="3" id="KW-1185">Reference proteome</keyword>
<organism evidence="2 3">
    <name type="scientific">Phialemonium thermophilum</name>
    <dbReference type="NCBI Taxonomy" id="223376"/>
    <lineage>
        <taxon>Eukaryota</taxon>
        <taxon>Fungi</taxon>
        <taxon>Dikarya</taxon>
        <taxon>Ascomycota</taxon>
        <taxon>Pezizomycotina</taxon>
        <taxon>Sordariomycetes</taxon>
        <taxon>Sordariomycetidae</taxon>
        <taxon>Cephalothecales</taxon>
        <taxon>Cephalothecaceae</taxon>
        <taxon>Phialemonium</taxon>
    </lineage>
</organism>
<dbReference type="EMBL" id="JAZHXJ010000662">
    <property type="protein sequence ID" value="KAL1854453.1"/>
    <property type="molecule type" value="Genomic_DNA"/>
</dbReference>
<accession>A0ABR3W6M4</accession>
<comment type="caution">
    <text evidence="2">The sequence shown here is derived from an EMBL/GenBank/DDBJ whole genome shotgun (WGS) entry which is preliminary data.</text>
</comment>
<gene>
    <name evidence="2" type="ORF">VTK73DRAFT_8742</name>
</gene>